<comment type="similarity">
    <text evidence="3">Belongs to the UPF0292 family.</text>
</comment>
<evidence type="ECO:0000256" key="1">
    <source>
        <dbReference type="ARBA" id="ARBA00022723"/>
    </source>
</evidence>
<dbReference type="GO" id="GO:0046872">
    <property type="term" value="F:metal ion binding"/>
    <property type="evidence" value="ECO:0007669"/>
    <property type="project" value="UniProtKB-KW"/>
</dbReference>
<dbReference type="GeneID" id="25152943"/>
<dbReference type="PANTHER" id="PTHR39964">
    <property type="entry name" value="UPF0292 PROTEIN TK1411"/>
    <property type="match status" value="1"/>
</dbReference>
<proteinExistence type="inferred from homology"/>
<evidence type="ECO:0000313" key="6">
    <source>
        <dbReference type="Proteomes" id="UP000029980"/>
    </source>
</evidence>
<dbReference type="SMART" id="SM00493">
    <property type="entry name" value="TOPRIM"/>
    <property type="match status" value="1"/>
</dbReference>
<gene>
    <name evidence="5" type="ORF">TEU_05790</name>
</gene>
<dbReference type="InterPro" id="IPR034141">
    <property type="entry name" value="TOPRIM_RNase_M5-like"/>
</dbReference>
<dbReference type="KEGG" id="teu:TEU_05790"/>
<dbReference type="Pfam" id="PF01751">
    <property type="entry name" value="Toprim"/>
    <property type="match status" value="1"/>
</dbReference>
<keyword evidence="2" id="KW-0460">Magnesium</keyword>
<dbReference type="SUPFAM" id="SSF110455">
    <property type="entry name" value="Toprim domain"/>
    <property type="match status" value="1"/>
</dbReference>
<name>A0A097QTT2_9EURY</name>
<dbReference type="Proteomes" id="UP000029980">
    <property type="component" value="Chromosome"/>
</dbReference>
<dbReference type="RefSeq" id="WP_050002851.1">
    <property type="nucleotide sequence ID" value="NZ_CP008887.1"/>
</dbReference>
<dbReference type="STRING" id="1505907.TEU_05790"/>
<protein>
    <recommendedName>
        <fullName evidence="3">UPF0292 protein TEU_05790</fullName>
    </recommendedName>
</protein>
<dbReference type="InterPro" id="IPR022972">
    <property type="entry name" value="UPF0292"/>
</dbReference>
<dbReference type="InterPro" id="IPR006171">
    <property type="entry name" value="TOPRIM_dom"/>
</dbReference>
<reference evidence="5 6" key="1">
    <citation type="journal article" date="2015" name="Int. J. Syst. Evol. Microbiol.">
        <title>Thermococcus eurythermalis sp. nov., a conditional piezophilic hyperthermophilic archaeon with a wide temperature range isolated from an oil-immersed chimney in the Guaymas Basin.</title>
        <authorList>
            <person name="Zhao W."/>
            <person name="Zeng X."/>
            <person name="Xiao X."/>
        </authorList>
    </citation>
    <scope>NUCLEOTIDE SEQUENCE [LARGE SCALE GENOMIC DNA]</scope>
    <source>
        <strain evidence="5 6">A501</strain>
    </source>
</reference>
<dbReference type="HOGENOM" id="CLU_140789_3_0_2"/>
<evidence type="ECO:0000259" key="4">
    <source>
        <dbReference type="PROSITE" id="PS50880"/>
    </source>
</evidence>
<dbReference type="EMBL" id="CP008887">
    <property type="protein sequence ID" value="AIU69877.1"/>
    <property type="molecule type" value="Genomic_DNA"/>
</dbReference>
<feature type="domain" description="Toprim" evidence="4">
    <location>
        <begin position="20"/>
        <end position="100"/>
    </location>
</feature>
<dbReference type="PANTHER" id="PTHR39964:SF2">
    <property type="entry name" value="UPF0292 PROTEIN MJ1624"/>
    <property type="match status" value="1"/>
</dbReference>
<dbReference type="HAMAP" id="MF_01095">
    <property type="entry name" value="UPF0292"/>
    <property type="match status" value="1"/>
</dbReference>
<dbReference type="NCBIfam" id="NF003090">
    <property type="entry name" value="PRK04017.1-1"/>
    <property type="match status" value="1"/>
</dbReference>
<dbReference type="OrthoDB" id="56459at2157"/>
<dbReference type="AlphaFoldDB" id="A0A097QTT2"/>
<keyword evidence="6" id="KW-1185">Reference proteome</keyword>
<accession>A0A097QTT2</accession>
<evidence type="ECO:0000256" key="2">
    <source>
        <dbReference type="ARBA" id="ARBA00022842"/>
    </source>
</evidence>
<keyword evidence="1" id="KW-0479">Metal-binding</keyword>
<dbReference type="Gene3D" id="3.40.1360.10">
    <property type="match status" value="1"/>
</dbReference>
<dbReference type="PROSITE" id="PS50880">
    <property type="entry name" value="TOPRIM"/>
    <property type="match status" value="1"/>
</dbReference>
<dbReference type="CDD" id="cd01027">
    <property type="entry name" value="TOPRIM_RNase_M5_like"/>
    <property type="match status" value="1"/>
</dbReference>
<sequence length="133" mass="15362">MYAENYKRFLELIDELREFEGALIVEGMRDEVALRNLGVRAEIIRLSRLPLAEVALIASSYGEVKILTDFDRKGEELAKKLLNYLAGYPCRVDIKTWKKLRKLVKKDIKGVEDLYGLYLRVISVSDPRLEGTR</sequence>
<organism evidence="5 6">
    <name type="scientific">Thermococcus eurythermalis</name>
    <dbReference type="NCBI Taxonomy" id="1505907"/>
    <lineage>
        <taxon>Archaea</taxon>
        <taxon>Methanobacteriati</taxon>
        <taxon>Methanobacteriota</taxon>
        <taxon>Thermococci</taxon>
        <taxon>Thermococcales</taxon>
        <taxon>Thermococcaceae</taxon>
        <taxon>Thermococcus</taxon>
    </lineage>
</organism>
<evidence type="ECO:0000313" key="5">
    <source>
        <dbReference type="EMBL" id="AIU69877.1"/>
    </source>
</evidence>
<evidence type="ECO:0000256" key="3">
    <source>
        <dbReference type="HAMAP-Rule" id="MF_01095"/>
    </source>
</evidence>